<accession>A0A0B1P1R7</accession>
<dbReference type="Gene3D" id="3.30.160.60">
    <property type="entry name" value="Classic Zinc Finger"/>
    <property type="match status" value="1"/>
</dbReference>
<evidence type="ECO:0000313" key="9">
    <source>
        <dbReference type="Proteomes" id="UP000030854"/>
    </source>
</evidence>
<dbReference type="GO" id="GO:0008270">
    <property type="term" value="F:zinc ion binding"/>
    <property type="evidence" value="ECO:0007669"/>
    <property type="project" value="UniProtKB-KW"/>
</dbReference>
<feature type="compositionally biased region" description="Basic and acidic residues" evidence="6">
    <location>
        <begin position="89"/>
        <end position="98"/>
    </location>
</feature>
<feature type="compositionally biased region" description="Basic residues" evidence="6">
    <location>
        <begin position="1"/>
        <end position="15"/>
    </location>
</feature>
<keyword evidence="9" id="KW-1185">Reference proteome</keyword>
<dbReference type="SUPFAM" id="SSF57667">
    <property type="entry name" value="beta-beta-alpha zinc fingers"/>
    <property type="match status" value="1"/>
</dbReference>
<reference evidence="8 9" key="1">
    <citation type="journal article" date="2014" name="BMC Genomics">
        <title>Adaptive genomic structural variation in the grape powdery mildew pathogen, Erysiphe necator.</title>
        <authorList>
            <person name="Jones L."/>
            <person name="Riaz S."/>
            <person name="Morales-Cruz A."/>
            <person name="Amrine K.C."/>
            <person name="McGuire B."/>
            <person name="Gubler W.D."/>
            <person name="Walker M.A."/>
            <person name="Cantu D."/>
        </authorList>
    </citation>
    <scope>NUCLEOTIDE SEQUENCE [LARGE SCALE GENOMIC DNA]</scope>
    <source>
        <strain evidence="9">c</strain>
    </source>
</reference>
<evidence type="ECO:0000256" key="4">
    <source>
        <dbReference type="PROSITE-ProRule" id="PRU00042"/>
    </source>
</evidence>
<feature type="region of interest" description="Disordered" evidence="6">
    <location>
        <begin position="180"/>
        <end position="253"/>
    </location>
</feature>
<evidence type="ECO:0000313" key="8">
    <source>
        <dbReference type="EMBL" id="KHJ32592.1"/>
    </source>
</evidence>
<keyword evidence="1" id="KW-0479">Metal-binding</keyword>
<dbReference type="EMBL" id="JNVN01001965">
    <property type="protein sequence ID" value="KHJ32592.1"/>
    <property type="molecule type" value="Genomic_DNA"/>
</dbReference>
<feature type="compositionally biased region" description="Polar residues" evidence="6">
    <location>
        <begin position="180"/>
        <end position="216"/>
    </location>
</feature>
<dbReference type="OMA" id="QANICTN"/>
<keyword evidence="5" id="KW-0175">Coiled coil</keyword>
<protein>
    <submittedName>
        <fullName evidence="8">Putative zinc finger protein</fullName>
    </submittedName>
</protein>
<dbReference type="Proteomes" id="UP000030854">
    <property type="component" value="Unassembled WGS sequence"/>
</dbReference>
<keyword evidence="2 4" id="KW-0863">Zinc-finger</keyword>
<dbReference type="STRING" id="52586.A0A0B1P1R7"/>
<dbReference type="InterPro" id="IPR013087">
    <property type="entry name" value="Znf_C2H2_type"/>
</dbReference>
<evidence type="ECO:0000256" key="5">
    <source>
        <dbReference type="SAM" id="Coils"/>
    </source>
</evidence>
<dbReference type="AlphaFoldDB" id="A0A0B1P1R7"/>
<dbReference type="FunFam" id="3.30.160.60:FF:000446">
    <property type="entry name" value="Zinc finger protein"/>
    <property type="match status" value="1"/>
</dbReference>
<comment type="caution">
    <text evidence="8">The sequence shown here is derived from an EMBL/GenBank/DDBJ whole genome shotgun (WGS) entry which is preliminary data.</text>
</comment>
<feature type="compositionally biased region" description="Polar residues" evidence="6">
    <location>
        <begin position="240"/>
        <end position="253"/>
    </location>
</feature>
<organism evidence="8 9">
    <name type="scientific">Uncinula necator</name>
    <name type="common">Grape powdery mildew</name>
    <dbReference type="NCBI Taxonomy" id="52586"/>
    <lineage>
        <taxon>Eukaryota</taxon>
        <taxon>Fungi</taxon>
        <taxon>Dikarya</taxon>
        <taxon>Ascomycota</taxon>
        <taxon>Pezizomycotina</taxon>
        <taxon>Leotiomycetes</taxon>
        <taxon>Erysiphales</taxon>
        <taxon>Erysiphaceae</taxon>
        <taxon>Erysiphe</taxon>
    </lineage>
</organism>
<proteinExistence type="predicted"/>
<gene>
    <name evidence="8" type="ORF">EV44_g4972</name>
</gene>
<name>A0A0B1P1R7_UNCNE</name>
<evidence type="ECO:0000256" key="2">
    <source>
        <dbReference type="ARBA" id="ARBA00022771"/>
    </source>
</evidence>
<evidence type="ECO:0000259" key="7">
    <source>
        <dbReference type="PROSITE" id="PS50157"/>
    </source>
</evidence>
<evidence type="ECO:0000256" key="6">
    <source>
        <dbReference type="SAM" id="MobiDB-lite"/>
    </source>
</evidence>
<sequence length="388" mass="43591">MKFRRLHDLKRHTKLHTGERPHICPKCKRKFARGDALVRHAKGSGGCAGRRSSIGSLGVEDDTEDLNTLESNKGAVTGIIYNNSTAHQNKNESIREEQQNFEFPSLPEENSKYSNRGEIFTSSEVAVSYPPSEVLSIPPSRVAFFCSNDDRSSEVRVAPHIDDTTVKGYKSRLYRPYTPPYNTGGNINSPQNATTEILKPSSPNGLQSYQFSNEVSSIDRLRSPNQSSQSQLKNIEKQKSNQSSLHDFSLTSPDKTLPDLRLPALTSLVSRSQEYKLSNEAGTQIVHENDPNANILPSSRMDHLCRAQNFNASQHQSTVSDKDKLFAEGQEAVWSYVQILEVKVRQLTDKIEEMKTNEKGQQEKINLLSKEILLLKNHLNTMTKSPSY</sequence>
<feature type="region of interest" description="Disordered" evidence="6">
    <location>
        <begin position="1"/>
        <end position="20"/>
    </location>
</feature>
<feature type="region of interest" description="Disordered" evidence="6">
    <location>
        <begin position="88"/>
        <end position="115"/>
    </location>
</feature>
<feature type="compositionally biased region" description="Polar residues" evidence="6">
    <location>
        <begin position="223"/>
        <end position="233"/>
    </location>
</feature>
<feature type="coiled-coil region" evidence="5">
    <location>
        <begin position="337"/>
        <end position="371"/>
    </location>
</feature>
<evidence type="ECO:0000256" key="3">
    <source>
        <dbReference type="ARBA" id="ARBA00022833"/>
    </source>
</evidence>
<evidence type="ECO:0000256" key="1">
    <source>
        <dbReference type="ARBA" id="ARBA00022723"/>
    </source>
</evidence>
<dbReference type="InterPro" id="IPR036236">
    <property type="entry name" value="Znf_C2H2_sf"/>
</dbReference>
<dbReference type="PROSITE" id="PS50157">
    <property type="entry name" value="ZINC_FINGER_C2H2_2"/>
    <property type="match status" value="1"/>
</dbReference>
<dbReference type="HOGENOM" id="CLU_712114_0_0_1"/>
<keyword evidence="3" id="KW-0862">Zinc</keyword>
<feature type="domain" description="C2H2-type" evidence="7">
    <location>
        <begin position="1"/>
        <end position="21"/>
    </location>
</feature>